<dbReference type="PANTHER" id="PTHR39428">
    <property type="entry name" value="F420H(2)-DEPENDENT QUINONE REDUCTASE RV1261C"/>
    <property type="match status" value="1"/>
</dbReference>
<dbReference type="InterPro" id="IPR004378">
    <property type="entry name" value="F420H2_quin_Rdtase"/>
</dbReference>
<dbReference type="NCBIfam" id="TIGR00026">
    <property type="entry name" value="hi_GC_TIGR00026"/>
    <property type="match status" value="1"/>
</dbReference>
<dbReference type="Proteomes" id="UP000255082">
    <property type="component" value="Unassembled WGS sequence"/>
</dbReference>
<reference evidence="3 4" key="1">
    <citation type="submission" date="2018-06" db="EMBL/GenBank/DDBJ databases">
        <authorList>
            <consortium name="Pathogen Informatics"/>
            <person name="Doyle S."/>
        </authorList>
    </citation>
    <scope>NUCLEOTIDE SEQUENCE [LARGE SCALE GENOMIC DNA]</scope>
    <source>
        <strain evidence="3 4">NCTC13184</strain>
    </source>
</reference>
<evidence type="ECO:0000313" key="3">
    <source>
        <dbReference type="EMBL" id="SUA46916.1"/>
    </source>
</evidence>
<dbReference type="PANTHER" id="PTHR39428:SF3">
    <property type="entry name" value="DEAZAFLAVIN-DEPENDENT NITROREDUCTASE"/>
    <property type="match status" value="1"/>
</dbReference>
<dbReference type="EC" id="1.-.-.-" evidence="3"/>
<sequence>MLGGMASLAGIVSATARFANRRGVYAGRRTAKVHVALYRWSGGRIGGRMPGRRDARILLLDHVGAKSGIRRTSPLMYVDAGAAVAIAASKAGQPHHPAWYHNLLAHPDTTMRVGTDVRPVRARVATAAEYPDLWREFVAMTPDYEFYRRRAGGRTIPLVVLEPRRPSSAVEVDEPVE</sequence>
<evidence type="ECO:0000256" key="2">
    <source>
        <dbReference type="ARBA" id="ARBA00049106"/>
    </source>
</evidence>
<name>A0A378X001_9NOCA</name>
<evidence type="ECO:0000313" key="4">
    <source>
        <dbReference type="Proteomes" id="UP000255082"/>
    </source>
</evidence>
<accession>A0A378X001</accession>
<dbReference type="GO" id="GO:0005886">
    <property type="term" value="C:plasma membrane"/>
    <property type="evidence" value="ECO:0007669"/>
    <property type="project" value="TreeGrafter"/>
</dbReference>
<gene>
    <name evidence="3" type="primary">ddn_4</name>
    <name evidence="3" type="ORF">NCTC13184_05449</name>
</gene>
<evidence type="ECO:0000256" key="1">
    <source>
        <dbReference type="ARBA" id="ARBA00008710"/>
    </source>
</evidence>
<dbReference type="AlphaFoldDB" id="A0A378X001"/>
<dbReference type="EMBL" id="UGRU01000001">
    <property type="protein sequence ID" value="SUA46916.1"/>
    <property type="molecule type" value="Genomic_DNA"/>
</dbReference>
<proteinExistence type="inferred from homology"/>
<dbReference type="GO" id="GO:0070967">
    <property type="term" value="F:coenzyme F420 binding"/>
    <property type="evidence" value="ECO:0007669"/>
    <property type="project" value="TreeGrafter"/>
</dbReference>
<comment type="similarity">
    <text evidence="1">Belongs to the F420H(2)-dependent quinone reductase family.</text>
</comment>
<organism evidence="3 4">
    <name type="scientific">Nocardia africana</name>
    <dbReference type="NCBI Taxonomy" id="134964"/>
    <lineage>
        <taxon>Bacteria</taxon>
        <taxon>Bacillati</taxon>
        <taxon>Actinomycetota</taxon>
        <taxon>Actinomycetes</taxon>
        <taxon>Mycobacteriales</taxon>
        <taxon>Nocardiaceae</taxon>
        <taxon>Nocardia</taxon>
    </lineage>
</organism>
<dbReference type="Pfam" id="PF04075">
    <property type="entry name" value="F420H2_quin_red"/>
    <property type="match status" value="1"/>
</dbReference>
<dbReference type="Gene3D" id="2.30.110.10">
    <property type="entry name" value="Electron Transport, Fmn-binding Protein, Chain A"/>
    <property type="match status" value="1"/>
</dbReference>
<comment type="catalytic activity">
    <reaction evidence="2">
        <text>oxidized coenzyme F420-(gamma-L-Glu)(n) + a quinol + H(+) = reduced coenzyme F420-(gamma-L-Glu)(n) + a quinone</text>
        <dbReference type="Rhea" id="RHEA:39663"/>
        <dbReference type="Rhea" id="RHEA-COMP:12939"/>
        <dbReference type="Rhea" id="RHEA-COMP:14378"/>
        <dbReference type="ChEBI" id="CHEBI:15378"/>
        <dbReference type="ChEBI" id="CHEBI:24646"/>
        <dbReference type="ChEBI" id="CHEBI:132124"/>
        <dbReference type="ChEBI" id="CHEBI:133980"/>
        <dbReference type="ChEBI" id="CHEBI:139511"/>
    </reaction>
</comment>
<dbReference type="GO" id="GO:0052755">
    <property type="term" value="F:coenzyme F420H2:quinone oxidoreductase activity"/>
    <property type="evidence" value="ECO:0007669"/>
    <property type="project" value="RHEA"/>
</dbReference>
<protein>
    <submittedName>
        <fullName evidence="3">Deazaflavin-dependent nitroreductase</fullName>
        <ecNumber evidence="3">1.-.-.-</ecNumber>
    </submittedName>
</protein>
<dbReference type="InterPro" id="IPR012349">
    <property type="entry name" value="Split_barrel_FMN-bd"/>
</dbReference>
<keyword evidence="3" id="KW-0560">Oxidoreductase</keyword>